<keyword evidence="8" id="KW-1133">Transmembrane helix</keyword>
<evidence type="ECO:0000256" key="1">
    <source>
        <dbReference type="ARBA" id="ARBA00006974"/>
    </source>
</evidence>
<evidence type="ECO:0000256" key="7">
    <source>
        <dbReference type="SAM" id="MobiDB-lite"/>
    </source>
</evidence>
<dbReference type="OrthoDB" id="77201at2759"/>
<dbReference type="Proteomes" id="UP001055439">
    <property type="component" value="Chromosome 8"/>
</dbReference>
<dbReference type="Pfam" id="PF02519">
    <property type="entry name" value="Auxin_inducible"/>
    <property type="match status" value="1"/>
</dbReference>
<accession>A0A9E7H2E1</accession>
<dbReference type="GO" id="GO:0005975">
    <property type="term" value="P:carbohydrate metabolic process"/>
    <property type="evidence" value="ECO:0007669"/>
    <property type="project" value="InterPro"/>
</dbReference>
<dbReference type="PANTHER" id="PTHR32227">
    <property type="entry name" value="GLUCAN ENDO-1,3-BETA-GLUCOSIDASE BG1-RELATED-RELATED"/>
    <property type="match status" value="1"/>
</dbReference>
<keyword evidence="8" id="KW-0472">Membrane</keyword>
<dbReference type="Pfam" id="PF00332">
    <property type="entry name" value="Glyco_hydro_17"/>
    <property type="match status" value="1"/>
</dbReference>
<feature type="region of interest" description="Disordered" evidence="7">
    <location>
        <begin position="101"/>
        <end position="121"/>
    </location>
</feature>
<feature type="region of interest" description="Disordered" evidence="7">
    <location>
        <begin position="533"/>
        <end position="570"/>
    </location>
</feature>
<evidence type="ECO:0000313" key="10">
    <source>
        <dbReference type="Proteomes" id="UP001055439"/>
    </source>
</evidence>
<dbReference type="Gene3D" id="3.20.20.80">
    <property type="entry name" value="Glycosidases"/>
    <property type="match status" value="1"/>
</dbReference>
<dbReference type="InterPro" id="IPR017853">
    <property type="entry name" value="GH"/>
</dbReference>
<comment type="similarity">
    <text evidence="1">Belongs to the ARG7 family.</text>
</comment>
<sequence>MAIGKGNKLPQAAAIKRMLKRCSSLGRKQGPGEHLPLDVPKGHFAVYVGEKRSRFIVPISYLKLPAFQSLLRQAEEEFGFDHDMGLTIPCDEILELPAASRAPPVKSDSTRTKASSAPSPVHVSRLSPPLIALDPISSALLRRLGQSYSSQVPLPSPHSGPPTQRVLFNALLIPSSIPRGINVSFATTSTIAAATVAVDGRGRNSTMASAALALPALLLALAWLTLPASATSASLVGVNYGRLGDNLPPPEAVPRLVTSIGIGRVRIYDTDPAVLHAFANTGIELVVGFPDSYLPAMAADPDEALAWARANIQAYLPATKIAAVTVGNEVLTSSNDAGFALARCLVPAMEALHSALATLGLDRDVAVTTAHSLGVLAMPSYPPSTAVFRRELLPFICPLIAFHARTGTPFFANAYPYFAYESDPSGIALEYALLDPSAASITDPGSGLRYANLLHAQVDAVYHAIAAAGGDAGKRVEVWVSETGWPSAGDPDEIGATPENAGRYNSNLIRLKEGRTSERNYGLFKADGTPAYHLDITIPPEDDPPSGGGSESRGGGSTSEPDDAPSSGFFGISSAAQQWRTKASVATAAAAVVVAAIILQLPPFGGFDR</sequence>
<dbReference type="InterPro" id="IPR003676">
    <property type="entry name" value="SAUR_fam"/>
</dbReference>
<dbReference type="PROSITE" id="PS00587">
    <property type="entry name" value="GLYCOSYL_HYDROL_F17"/>
    <property type="match status" value="1"/>
</dbReference>
<evidence type="ECO:0000256" key="6">
    <source>
        <dbReference type="RuleBase" id="RU004336"/>
    </source>
</evidence>
<evidence type="ECO:0000256" key="4">
    <source>
        <dbReference type="ARBA" id="ARBA00023295"/>
    </source>
</evidence>
<dbReference type="GO" id="GO:0009733">
    <property type="term" value="P:response to auxin"/>
    <property type="evidence" value="ECO:0007669"/>
    <property type="project" value="InterPro"/>
</dbReference>
<feature type="transmembrane region" description="Helical" evidence="8">
    <location>
        <begin position="583"/>
        <end position="601"/>
    </location>
</feature>
<keyword evidence="8" id="KW-0812">Transmembrane</keyword>
<proteinExistence type="inferred from homology"/>
<feature type="compositionally biased region" description="Gly residues" evidence="7">
    <location>
        <begin position="546"/>
        <end position="557"/>
    </location>
</feature>
<dbReference type="InterPro" id="IPR044965">
    <property type="entry name" value="Glyco_hydro_17_plant"/>
</dbReference>
<dbReference type="InterPro" id="IPR000490">
    <property type="entry name" value="Glyco_hydro_17"/>
</dbReference>
<organism evidence="9 10">
    <name type="scientific">Musa troglodytarum</name>
    <name type="common">fe'i banana</name>
    <dbReference type="NCBI Taxonomy" id="320322"/>
    <lineage>
        <taxon>Eukaryota</taxon>
        <taxon>Viridiplantae</taxon>
        <taxon>Streptophyta</taxon>
        <taxon>Embryophyta</taxon>
        <taxon>Tracheophyta</taxon>
        <taxon>Spermatophyta</taxon>
        <taxon>Magnoliopsida</taxon>
        <taxon>Liliopsida</taxon>
        <taxon>Zingiberales</taxon>
        <taxon>Musaceae</taxon>
        <taxon>Musa</taxon>
    </lineage>
</organism>
<dbReference type="EMBL" id="CP097510">
    <property type="protein sequence ID" value="URE26291.1"/>
    <property type="molecule type" value="Genomic_DNA"/>
</dbReference>
<comment type="similarity">
    <text evidence="2 5">Belongs to the glycosyl hydrolase 17 family.</text>
</comment>
<evidence type="ECO:0000256" key="8">
    <source>
        <dbReference type="SAM" id="Phobius"/>
    </source>
</evidence>
<reference evidence="9" key="1">
    <citation type="submission" date="2022-05" db="EMBL/GenBank/DDBJ databases">
        <title>The Musa troglodytarum L. genome provides insights into the mechanism of non-climacteric behaviour and enrichment of carotenoids.</title>
        <authorList>
            <person name="Wang J."/>
        </authorList>
    </citation>
    <scope>NUCLEOTIDE SEQUENCE</scope>
    <source>
        <tissue evidence="9">Leaf</tissue>
    </source>
</reference>
<evidence type="ECO:0000256" key="3">
    <source>
        <dbReference type="ARBA" id="ARBA00022801"/>
    </source>
</evidence>
<keyword evidence="4 6" id="KW-0326">Glycosidase</keyword>
<dbReference type="GO" id="GO:0004553">
    <property type="term" value="F:hydrolase activity, hydrolyzing O-glycosyl compounds"/>
    <property type="evidence" value="ECO:0007669"/>
    <property type="project" value="InterPro"/>
</dbReference>
<keyword evidence="3 6" id="KW-0378">Hydrolase</keyword>
<protein>
    <submittedName>
        <fullName evidence="9">Glycosyl hydrolases family 17</fullName>
    </submittedName>
</protein>
<evidence type="ECO:0000256" key="5">
    <source>
        <dbReference type="RuleBase" id="RU004335"/>
    </source>
</evidence>
<evidence type="ECO:0000313" key="9">
    <source>
        <dbReference type="EMBL" id="URE26291.1"/>
    </source>
</evidence>
<gene>
    <name evidence="9" type="ORF">MUK42_02813</name>
</gene>
<keyword evidence="10" id="KW-1185">Reference proteome</keyword>
<dbReference type="SUPFAM" id="SSF51445">
    <property type="entry name" value="(Trans)glycosidases"/>
    <property type="match status" value="1"/>
</dbReference>
<dbReference type="AlphaFoldDB" id="A0A9E7H2E1"/>
<name>A0A9E7H2E1_9LILI</name>
<evidence type="ECO:0000256" key="2">
    <source>
        <dbReference type="ARBA" id="ARBA00008773"/>
    </source>
</evidence>